<proteinExistence type="predicted"/>
<dbReference type="RefSeq" id="WP_180280037.1">
    <property type="nucleotide sequence ID" value="NZ_JABFDB010000001.1"/>
</dbReference>
<dbReference type="EMBL" id="JABFDB010000001">
    <property type="protein sequence ID" value="NYZ18281.1"/>
    <property type="molecule type" value="Genomic_DNA"/>
</dbReference>
<dbReference type="Gene3D" id="1.10.260.40">
    <property type="entry name" value="lambda repressor-like DNA-binding domains"/>
    <property type="match status" value="1"/>
</dbReference>
<reference evidence="2 3" key="1">
    <citation type="submission" date="2020-05" db="EMBL/GenBank/DDBJ databases">
        <title>Azospirillum oleiclasticum sp. nov, a nitrogen-fixing and heavy crude oil-emulsifying bacterium isolated from the crude oil of Yumen Oilfield.</title>
        <authorList>
            <person name="Wu D."/>
            <person name="Cai M."/>
            <person name="Zhang X."/>
        </authorList>
    </citation>
    <scope>NUCLEOTIDE SEQUENCE [LARGE SCALE GENOMIC DNA]</scope>
    <source>
        <strain evidence="2 3">ROY-1-1-2</strain>
    </source>
</reference>
<dbReference type="InterPro" id="IPR010982">
    <property type="entry name" value="Lambda_DNA-bd_dom_sf"/>
</dbReference>
<sequence>MAAVRAVEGRAVVVTWADGVDHTIDVSVHAPVDEALFRQPAVEEAGVLVAWPDGSALAAGVLWDMALAQDGARLARWRTARGLTQPGFAEALGIGLAAVRRYESGASPIPKTVKLALIGHDALERMAKKRAQ</sequence>
<dbReference type="Gene3D" id="3.30.2020.10">
    <property type="entry name" value="NE0471-like N-terminal domain"/>
    <property type="match status" value="1"/>
</dbReference>
<accession>A0ABX2T1V1</accession>
<keyword evidence="3" id="KW-1185">Reference proteome</keyword>
<dbReference type="Proteomes" id="UP000584642">
    <property type="component" value="Unassembled WGS sequence"/>
</dbReference>
<protein>
    <submittedName>
        <fullName evidence="2">Helix-turn-helix transcriptional regulator</fullName>
    </submittedName>
</protein>
<feature type="domain" description="HTH cro/C1-type" evidence="1">
    <location>
        <begin position="74"/>
        <end position="118"/>
    </location>
</feature>
<dbReference type="Pfam" id="PF13560">
    <property type="entry name" value="HTH_31"/>
    <property type="match status" value="1"/>
</dbReference>
<evidence type="ECO:0000313" key="3">
    <source>
        <dbReference type="Proteomes" id="UP000584642"/>
    </source>
</evidence>
<comment type="caution">
    <text evidence="2">The sequence shown here is derived from an EMBL/GenBank/DDBJ whole genome shotgun (WGS) entry which is preliminary data.</text>
</comment>
<dbReference type="SUPFAM" id="SSF47413">
    <property type="entry name" value="lambda repressor-like DNA-binding domains"/>
    <property type="match status" value="1"/>
</dbReference>
<dbReference type="InterPro" id="IPR001387">
    <property type="entry name" value="Cro/C1-type_HTH"/>
</dbReference>
<organism evidence="2 3">
    <name type="scientific">Azospirillum oleiclasticum</name>
    <dbReference type="NCBI Taxonomy" id="2735135"/>
    <lineage>
        <taxon>Bacteria</taxon>
        <taxon>Pseudomonadati</taxon>
        <taxon>Pseudomonadota</taxon>
        <taxon>Alphaproteobacteria</taxon>
        <taxon>Rhodospirillales</taxon>
        <taxon>Azospirillaceae</taxon>
        <taxon>Azospirillum</taxon>
    </lineage>
</organism>
<gene>
    <name evidence="2" type="ORF">HND93_01040</name>
</gene>
<dbReference type="PROSITE" id="PS50943">
    <property type="entry name" value="HTH_CROC1"/>
    <property type="match status" value="1"/>
</dbReference>
<dbReference type="CDD" id="cd00093">
    <property type="entry name" value="HTH_XRE"/>
    <property type="match status" value="1"/>
</dbReference>
<evidence type="ECO:0000313" key="2">
    <source>
        <dbReference type="EMBL" id="NYZ18281.1"/>
    </source>
</evidence>
<dbReference type="InterPro" id="IPR036782">
    <property type="entry name" value="NE0471-like_N"/>
</dbReference>
<evidence type="ECO:0000259" key="1">
    <source>
        <dbReference type="PROSITE" id="PS50943"/>
    </source>
</evidence>
<dbReference type="SUPFAM" id="SSF143880">
    <property type="entry name" value="NE0471 N-terminal domain-like"/>
    <property type="match status" value="1"/>
</dbReference>
<name>A0ABX2T1V1_9PROT</name>